<organism evidence="2 3">
    <name type="scientific">Loktanella fryxellensis</name>
    <dbReference type="NCBI Taxonomy" id="245187"/>
    <lineage>
        <taxon>Bacteria</taxon>
        <taxon>Pseudomonadati</taxon>
        <taxon>Pseudomonadota</taxon>
        <taxon>Alphaproteobacteria</taxon>
        <taxon>Rhodobacterales</taxon>
        <taxon>Roseobacteraceae</taxon>
        <taxon>Loktanella</taxon>
    </lineage>
</organism>
<accession>A0A1H8JCL2</accession>
<dbReference type="Proteomes" id="UP000199585">
    <property type="component" value="Unassembled WGS sequence"/>
</dbReference>
<dbReference type="STRING" id="245187.SAMN04488003_1367"/>
<dbReference type="InterPro" id="IPR045386">
    <property type="entry name" value="DUF6525"/>
</dbReference>
<keyword evidence="3" id="KW-1185">Reference proteome</keyword>
<dbReference type="AlphaFoldDB" id="A0A1H8JCL2"/>
<sequence length="99" mass="11211">MSTRNCKTSLKRRNRGNPMRSYDALPADLRHWLAAAVLPWSAASVQKVWQRALKACRGDRAAALARLSDVERRLLERDVARIWCGSHPYLSAPRDQAPT</sequence>
<reference evidence="2 3" key="1">
    <citation type="submission" date="2016-10" db="EMBL/GenBank/DDBJ databases">
        <authorList>
            <person name="de Groot N.N."/>
        </authorList>
    </citation>
    <scope>NUCLEOTIDE SEQUENCE [LARGE SCALE GENOMIC DNA]</scope>
    <source>
        <strain evidence="2 3">DSM 16213</strain>
    </source>
</reference>
<protein>
    <submittedName>
        <fullName evidence="2">Uncharacterized protein</fullName>
    </submittedName>
</protein>
<proteinExistence type="predicted"/>
<evidence type="ECO:0000313" key="2">
    <source>
        <dbReference type="EMBL" id="SEN78593.1"/>
    </source>
</evidence>
<dbReference type="EMBL" id="FOCI01000036">
    <property type="protein sequence ID" value="SEN78593.1"/>
    <property type="molecule type" value="Genomic_DNA"/>
</dbReference>
<name>A0A1H8JCL2_9RHOB</name>
<gene>
    <name evidence="2" type="ORF">SAMN04488003_1367</name>
</gene>
<feature type="region of interest" description="Disordered" evidence="1">
    <location>
        <begin position="1"/>
        <end position="20"/>
    </location>
</feature>
<dbReference type="Pfam" id="PF20135">
    <property type="entry name" value="DUF6525"/>
    <property type="match status" value="1"/>
</dbReference>
<evidence type="ECO:0000256" key="1">
    <source>
        <dbReference type="SAM" id="MobiDB-lite"/>
    </source>
</evidence>
<dbReference type="RefSeq" id="WP_245731659.1">
    <property type="nucleotide sequence ID" value="NZ_FOCI01000036.1"/>
</dbReference>
<evidence type="ECO:0000313" key="3">
    <source>
        <dbReference type="Proteomes" id="UP000199585"/>
    </source>
</evidence>